<feature type="region of interest" description="Disordered" evidence="1">
    <location>
        <begin position="29"/>
        <end position="62"/>
    </location>
</feature>
<evidence type="ECO:0000256" key="1">
    <source>
        <dbReference type="SAM" id="MobiDB-lite"/>
    </source>
</evidence>
<keyword evidence="4" id="KW-1185">Reference proteome</keyword>
<feature type="compositionally biased region" description="Basic and acidic residues" evidence="1">
    <location>
        <begin position="226"/>
        <end position="235"/>
    </location>
</feature>
<keyword evidence="2" id="KW-1133">Transmembrane helix</keyword>
<evidence type="ECO:0000313" key="3">
    <source>
        <dbReference type="EMBL" id="KAK6518269.1"/>
    </source>
</evidence>
<accession>A0AAN8NE66</accession>
<comment type="caution">
    <text evidence="3">The sequence shown here is derived from an EMBL/GenBank/DDBJ whole genome shotgun (WGS) entry which is preliminary data.</text>
</comment>
<name>A0AAN8NE66_9PEZI</name>
<feature type="transmembrane region" description="Helical" evidence="2">
    <location>
        <begin position="322"/>
        <end position="343"/>
    </location>
</feature>
<dbReference type="AlphaFoldDB" id="A0AAN8NE66"/>
<organism evidence="3 4">
    <name type="scientific">Arthrobotrys conoides</name>
    <dbReference type="NCBI Taxonomy" id="74498"/>
    <lineage>
        <taxon>Eukaryota</taxon>
        <taxon>Fungi</taxon>
        <taxon>Dikarya</taxon>
        <taxon>Ascomycota</taxon>
        <taxon>Pezizomycotina</taxon>
        <taxon>Orbiliomycetes</taxon>
        <taxon>Orbiliales</taxon>
        <taxon>Orbiliaceae</taxon>
        <taxon>Arthrobotrys</taxon>
    </lineage>
</organism>
<feature type="compositionally biased region" description="Polar residues" evidence="1">
    <location>
        <begin position="34"/>
        <end position="62"/>
    </location>
</feature>
<feature type="compositionally biased region" description="Polar residues" evidence="1">
    <location>
        <begin position="293"/>
        <end position="304"/>
    </location>
</feature>
<gene>
    <name evidence="3" type="ORF">TWF506_005429</name>
</gene>
<feature type="compositionally biased region" description="Acidic residues" evidence="1">
    <location>
        <begin position="186"/>
        <end position="195"/>
    </location>
</feature>
<keyword evidence="2" id="KW-0812">Transmembrane</keyword>
<keyword evidence="2" id="KW-0472">Membrane</keyword>
<dbReference type="EMBL" id="JAVHJM010000002">
    <property type="protein sequence ID" value="KAK6518269.1"/>
    <property type="molecule type" value="Genomic_DNA"/>
</dbReference>
<dbReference type="Proteomes" id="UP001307849">
    <property type="component" value="Unassembled WGS sequence"/>
</dbReference>
<sequence>MAASRSNSRVKVKKEENLSDTEVFSFGIEEDSSLEITPSTNQMGTGETSRSEVSSRSNAQSSLTLTARRPAWLPVMSNFSKNFIIVRLSLEMAEFDHVAAVVKKAFAANPRLWGKVDTISTSERNAILTNYLKANTEESILNKLSSQNAEAGYLLHRWSKQYANHQRWNHIPAPPERILVAVDADKEAEDDEEEVTAASIESSKSGTASHRDLFGSPFSMSSPLRGGDKEPEEPKSFTIHSHLTPGKTGKQTSLARRATANDGSLNLELDTVSGVKPRKGRGAKGPENAGATKRQQPELSTVQGDNKELDRVSKTVIMIFKIQVFLVVFFLVIIIGLVLALFFKE</sequence>
<proteinExistence type="predicted"/>
<reference evidence="3 4" key="1">
    <citation type="submission" date="2019-10" db="EMBL/GenBank/DDBJ databases">
        <authorList>
            <person name="Palmer J.M."/>
        </authorList>
    </citation>
    <scope>NUCLEOTIDE SEQUENCE [LARGE SCALE GENOMIC DNA]</scope>
    <source>
        <strain evidence="3 4">TWF506</strain>
    </source>
</reference>
<protein>
    <submittedName>
        <fullName evidence="3">Uncharacterized protein</fullName>
    </submittedName>
</protein>
<evidence type="ECO:0000256" key="2">
    <source>
        <dbReference type="SAM" id="Phobius"/>
    </source>
</evidence>
<evidence type="ECO:0000313" key="4">
    <source>
        <dbReference type="Proteomes" id="UP001307849"/>
    </source>
</evidence>
<feature type="region of interest" description="Disordered" evidence="1">
    <location>
        <begin position="185"/>
        <end position="252"/>
    </location>
</feature>
<feature type="compositionally biased region" description="Polar residues" evidence="1">
    <location>
        <begin position="199"/>
        <end position="208"/>
    </location>
</feature>
<feature type="region of interest" description="Disordered" evidence="1">
    <location>
        <begin position="274"/>
        <end position="304"/>
    </location>
</feature>